<gene>
    <name evidence="2" type="ORF">GCM10010531_15660</name>
</gene>
<feature type="domain" description="PspA-associated" evidence="1">
    <location>
        <begin position="1"/>
        <end position="92"/>
    </location>
</feature>
<evidence type="ECO:0000313" key="3">
    <source>
        <dbReference type="Proteomes" id="UP001499924"/>
    </source>
</evidence>
<comment type="caution">
    <text evidence="2">The sequence shown here is derived from an EMBL/GenBank/DDBJ whole genome shotgun (WGS) entry which is preliminary data.</text>
</comment>
<organism evidence="2 3">
    <name type="scientific">Blastococcus jejuensis</name>
    <dbReference type="NCBI Taxonomy" id="351224"/>
    <lineage>
        <taxon>Bacteria</taxon>
        <taxon>Bacillati</taxon>
        <taxon>Actinomycetota</taxon>
        <taxon>Actinomycetes</taxon>
        <taxon>Geodermatophilales</taxon>
        <taxon>Geodermatophilaceae</taxon>
        <taxon>Blastococcus</taxon>
    </lineage>
</organism>
<name>A0ABP6P1M1_9ACTN</name>
<proteinExistence type="predicted"/>
<protein>
    <recommendedName>
        <fullName evidence="1">PspA-associated domain-containing protein</fullName>
    </recommendedName>
</protein>
<evidence type="ECO:0000259" key="1">
    <source>
        <dbReference type="Pfam" id="PF22743"/>
    </source>
</evidence>
<keyword evidence="3" id="KW-1185">Reference proteome</keyword>
<sequence length="92" mass="9894">MIVRIMGEGQLRLGDDHLAELNELDDALTDAVNADDESRFELCLTELITRVRSLGTGVPDDYLGASDLILPGPTSSLTEVRDLLGEEGLIPG</sequence>
<evidence type="ECO:0000313" key="2">
    <source>
        <dbReference type="EMBL" id="GAA3164326.1"/>
    </source>
</evidence>
<reference evidence="3" key="1">
    <citation type="journal article" date="2019" name="Int. J. Syst. Evol. Microbiol.">
        <title>The Global Catalogue of Microorganisms (GCM) 10K type strain sequencing project: providing services to taxonomists for standard genome sequencing and annotation.</title>
        <authorList>
            <consortium name="The Broad Institute Genomics Platform"/>
            <consortium name="The Broad Institute Genome Sequencing Center for Infectious Disease"/>
            <person name="Wu L."/>
            <person name="Ma J."/>
        </authorList>
    </citation>
    <scope>NUCLEOTIDE SEQUENCE [LARGE SCALE GENOMIC DNA]</scope>
    <source>
        <strain evidence="3">JCM 15614</strain>
    </source>
</reference>
<dbReference type="RefSeq" id="WP_344688202.1">
    <property type="nucleotide sequence ID" value="NZ_BAAAVV010000003.1"/>
</dbReference>
<dbReference type="Pfam" id="PF22743">
    <property type="entry name" value="PspAA"/>
    <property type="match status" value="1"/>
</dbReference>
<dbReference type="InterPro" id="IPR054437">
    <property type="entry name" value="PspA-assoc_dom"/>
</dbReference>
<dbReference type="Proteomes" id="UP001499924">
    <property type="component" value="Unassembled WGS sequence"/>
</dbReference>
<accession>A0ABP6P1M1</accession>
<dbReference type="EMBL" id="BAAAVV010000003">
    <property type="protein sequence ID" value="GAA3164326.1"/>
    <property type="molecule type" value="Genomic_DNA"/>
</dbReference>